<comment type="similarity">
    <text evidence="2 9">Belongs to the NAPRTase family.</text>
</comment>
<comment type="catalytic activity">
    <reaction evidence="8 9">
        <text>5-phospho-alpha-D-ribose 1-diphosphate + nicotinate + ATP + H2O = nicotinate beta-D-ribonucleotide + ADP + phosphate + diphosphate</text>
        <dbReference type="Rhea" id="RHEA:36163"/>
        <dbReference type="ChEBI" id="CHEBI:15377"/>
        <dbReference type="ChEBI" id="CHEBI:30616"/>
        <dbReference type="ChEBI" id="CHEBI:32544"/>
        <dbReference type="ChEBI" id="CHEBI:33019"/>
        <dbReference type="ChEBI" id="CHEBI:43474"/>
        <dbReference type="ChEBI" id="CHEBI:57502"/>
        <dbReference type="ChEBI" id="CHEBI:58017"/>
        <dbReference type="ChEBI" id="CHEBI:456216"/>
        <dbReference type="EC" id="6.3.4.21"/>
    </reaction>
</comment>
<dbReference type="InterPro" id="IPR036068">
    <property type="entry name" value="Nicotinate_pribotase-like_C"/>
</dbReference>
<evidence type="ECO:0000256" key="9">
    <source>
        <dbReference type="RuleBase" id="RU365100"/>
    </source>
</evidence>
<dbReference type="NCBIfam" id="NF006694">
    <property type="entry name" value="PRK09243.1-1"/>
    <property type="match status" value="1"/>
</dbReference>
<comment type="function">
    <text evidence="9">Catalyzes the first step in the biosynthesis of NAD from nicotinic acid, the ATP-dependent synthesis of beta-nicotinate D-ribonucleotide from nicotinate and 5-phospho-D-ribose 1-phosphate.</text>
</comment>
<dbReference type="CDD" id="cd01570">
    <property type="entry name" value="NAPRTase_A"/>
    <property type="match status" value="1"/>
</dbReference>
<dbReference type="InterPro" id="IPR041619">
    <property type="entry name" value="NAPRTase_C"/>
</dbReference>
<dbReference type="SUPFAM" id="SSF54675">
    <property type="entry name" value="Nicotinate/Quinolinate PRTase N-terminal domain-like"/>
    <property type="match status" value="1"/>
</dbReference>
<dbReference type="NCBIfam" id="NF006697">
    <property type="entry name" value="PRK09243.1-4"/>
    <property type="match status" value="1"/>
</dbReference>
<keyword evidence="4" id="KW-0597">Phosphoprotein</keyword>
<evidence type="ECO:0000313" key="13">
    <source>
        <dbReference type="EMBL" id="MCQ9210297.1"/>
    </source>
</evidence>
<dbReference type="Pfam" id="PF17767">
    <property type="entry name" value="NAPRTase_N"/>
    <property type="match status" value="1"/>
</dbReference>
<dbReference type="SUPFAM" id="SSF51690">
    <property type="entry name" value="Nicotinate/Quinolinate PRTase C-terminal domain-like"/>
    <property type="match status" value="1"/>
</dbReference>
<comment type="PTM">
    <text evidence="9">Transiently phosphorylated on a His residue during the reaction cycle. Phosphorylation strongly increases the affinity for substrates and increases the rate of nicotinate D-ribonucleotide production. Dephosphorylation regenerates the low-affinity form of the enzyme, leading to product release.</text>
</comment>
<evidence type="ECO:0000256" key="6">
    <source>
        <dbReference type="ARBA" id="ARBA00022642"/>
    </source>
</evidence>
<keyword evidence="13" id="KW-0328">Glycosyltransferase</keyword>
<dbReference type="InterPro" id="IPR041525">
    <property type="entry name" value="N/Namide_PRibTrfase"/>
</dbReference>
<reference evidence="13" key="2">
    <citation type="journal article" date="2023" name="Curr. Microbiol.">
        <title>Granulicatella seriolae sp. nov., a Novel Facultative Anaerobe Isolated from Yellowtail Marine Fish.</title>
        <authorList>
            <person name="Lee M."/>
            <person name="Choi Y.J."/>
            <person name="Farooq A."/>
            <person name="Jeong J.B."/>
            <person name="Jung M.Y."/>
        </authorList>
    </citation>
    <scope>NUCLEOTIDE SEQUENCE</scope>
    <source>
        <strain evidence="13">S8</strain>
    </source>
</reference>
<reference evidence="13" key="3">
    <citation type="journal article" date="2023" name="Microbiol. Resour. Announc.">
        <title>Draft Genome Sequence of Granulicatella sp. Strain S8, Isolated from a Marine Fish, Seriola quinqueradiata.</title>
        <authorList>
            <person name="Lee M."/>
            <person name="Farooq A."/>
            <person name="Jeong J.B."/>
            <person name="Jung M.Y."/>
        </authorList>
    </citation>
    <scope>NUCLEOTIDE SEQUENCE</scope>
    <source>
        <strain evidence="13">S8</strain>
    </source>
</reference>
<evidence type="ECO:0000256" key="8">
    <source>
        <dbReference type="ARBA" id="ARBA00048668"/>
    </source>
</evidence>
<evidence type="ECO:0000256" key="1">
    <source>
        <dbReference type="ARBA" id="ARBA00004952"/>
    </source>
</evidence>
<dbReference type="GO" id="GO:0004516">
    <property type="term" value="F:nicotinate phosphoribosyltransferase activity"/>
    <property type="evidence" value="ECO:0007669"/>
    <property type="project" value="UniProtKB-EC"/>
</dbReference>
<evidence type="ECO:0000256" key="7">
    <source>
        <dbReference type="ARBA" id="ARBA00022679"/>
    </source>
</evidence>
<keyword evidence="7 9" id="KW-0808">Transferase</keyword>
<evidence type="ECO:0000256" key="5">
    <source>
        <dbReference type="ARBA" id="ARBA00022598"/>
    </source>
</evidence>
<reference evidence="13" key="1">
    <citation type="submission" date="2022-07" db="EMBL/GenBank/DDBJ databases">
        <authorList>
            <person name="Jung M.-Y."/>
            <person name="Lee M."/>
        </authorList>
    </citation>
    <scope>NUCLEOTIDE SEQUENCE</scope>
    <source>
        <strain evidence="13">S8</strain>
    </source>
</reference>
<dbReference type="InterPro" id="IPR040727">
    <property type="entry name" value="NAPRTase_N"/>
</dbReference>
<dbReference type="PIRSF" id="PIRSF000484">
    <property type="entry name" value="NAPRT"/>
    <property type="match status" value="1"/>
</dbReference>
<evidence type="ECO:0000256" key="3">
    <source>
        <dbReference type="ARBA" id="ARBA00013236"/>
    </source>
</evidence>
<dbReference type="RefSeq" id="WP_256945409.1">
    <property type="nucleotide sequence ID" value="NZ_JANHNZ010000006.1"/>
</dbReference>
<proteinExistence type="inferred from homology"/>
<dbReference type="Gene3D" id="3.20.140.10">
    <property type="entry name" value="nicotinate phosphoribosyltransferase"/>
    <property type="match status" value="1"/>
</dbReference>
<comment type="caution">
    <text evidence="13">The sequence shown here is derived from an EMBL/GenBank/DDBJ whole genome shotgun (WGS) entry which is preliminary data.</text>
</comment>
<dbReference type="PANTHER" id="PTHR11098">
    <property type="entry name" value="NICOTINATE PHOSPHORIBOSYLTRANSFERASE"/>
    <property type="match status" value="1"/>
</dbReference>
<dbReference type="Pfam" id="PF17956">
    <property type="entry name" value="NAPRTase_C"/>
    <property type="match status" value="1"/>
</dbReference>
<gene>
    <name evidence="13" type="ORF">NPA36_07010</name>
</gene>
<dbReference type="NCBIfam" id="TIGR01513">
    <property type="entry name" value="NAPRTase_put"/>
    <property type="match status" value="1"/>
</dbReference>
<comment type="pathway">
    <text evidence="1 9">Cofactor biosynthesis; NAD(+) biosynthesis; nicotinate D-ribonucleotide from nicotinate: step 1/1.</text>
</comment>
<evidence type="ECO:0000259" key="11">
    <source>
        <dbReference type="Pfam" id="PF17767"/>
    </source>
</evidence>
<dbReference type="NCBIfam" id="NF006695">
    <property type="entry name" value="PRK09243.1-2"/>
    <property type="match status" value="1"/>
</dbReference>
<dbReference type="GO" id="GO:0016757">
    <property type="term" value="F:glycosyltransferase activity"/>
    <property type="evidence" value="ECO:0007669"/>
    <property type="project" value="UniProtKB-KW"/>
</dbReference>
<dbReference type="EMBL" id="JANHNZ010000006">
    <property type="protein sequence ID" value="MCQ9210297.1"/>
    <property type="molecule type" value="Genomic_DNA"/>
</dbReference>
<evidence type="ECO:0000313" key="14">
    <source>
        <dbReference type="Proteomes" id="UP001059480"/>
    </source>
</evidence>
<protein>
    <recommendedName>
        <fullName evidence="3 9">Nicotinate phosphoribosyltransferase</fullName>
        <ecNumber evidence="3 9">6.3.4.21</ecNumber>
    </recommendedName>
</protein>
<dbReference type="Proteomes" id="UP001059480">
    <property type="component" value="Unassembled WGS sequence"/>
</dbReference>
<evidence type="ECO:0000256" key="2">
    <source>
        <dbReference type="ARBA" id="ARBA00010897"/>
    </source>
</evidence>
<feature type="domain" description="Nicotinate phosphoribosyltransferase N-terminal" evidence="11">
    <location>
        <begin position="13"/>
        <end position="137"/>
    </location>
</feature>
<dbReference type="InterPro" id="IPR006405">
    <property type="entry name" value="Nic_PRibTrfase_pncB"/>
</dbReference>
<dbReference type="Pfam" id="PF04095">
    <property type="entry name" value="NAPRTase"/>
    <property type="match status" value="1"/>
</dbReference>
<keyword evidence="5 9" id="KW-0436">Ligase</keyword>
<evidence type="ECO:0000259" key="12">
    <source>
        <dbReference type="Pfam" id="PF17956"/>
    </source>
</evidence>
<dbReference type="InterPro" id="IPR007229">
    <property type="entry name" value="Nic_PRibTrfase-Fam"/>
</dbReference>
<dbReference type="Gene3D" id="3.20.20.70">
    <property type="entry name" value="Aldolase class I"/>
    <property type="match status" value="1"/>
</dbReference>
<dbReference type="EC" id="6.3.4.21" evidence="3 9"/>
<dbReference type="InterPro" id="IPR013785">
    <property type="entry name" value="Aldolase_TIM"/>
</dbReference>
<evidence type="ECO:0000259" key="10">
    <source>
        <dbReference type="Pfam" id="PF04095"/>
    </source>
</evidence>
<keyword evidence="14" id="KW-1185">Reference proteome</keyword>
<sequence>MTITSYPDDSLTLHTDLYQINMIKTYWDQNFHNKHAIFEAYFRKMPFENGYAVFAGLERLVSYIKDLHFSPADIDYLRDLGYYPEDFLAYLADFSFHGNIRSAREGELVFANEPIVQVEGSLAECQLIETALLNIINFQTLIATKASRVRIVAEGDPILEFGTRRAQELDAAFWGTRAAYIGGCDGTSNVRAGKIFGIPVSGTHAHSLVQAFRDDYLAFKAYAQSHKDCVFLVDTYDTLKSGVPNAIRVAKEMGDKINFKGVRIDSGDMAYTSKKVRQQLDEAGFHDAKIYASSDLDEKTILNLKMQGAKIDVWGVGTKLITAYDQPALGCVYKLVSIEDQEGNMVDTMKISSNAEKVSTPGKKQVWRITRNSNGKSEGDYVALWHERPDQVDELFMFHPVYTYINKTVTDFTARPVLQDIFLDGKLVYQMPELKEIKTYCDRQLDELWDEYKRILNPEPYPVDLSQETYDQKISSIEAIRQEVKEKAEQIRI</sequence>
<organism evidence="13 14">
    <name type="scientific">Granulicatella seriolae</name>
    <dbReference type="NCBI Taxonomy" id="2967226"/>
    <lineage>
        <taxon>Bacteria</taxon>
        <taxon>Bacillati</taxon>
        <taxon>Bacillota</taxon>
        <taxon>Bacilli</taxon>
        <taxon>Lactobacillales</taxon>
        <taxon>Carnobacteriaceae</taxon>
        <taxon>Granulicatella</taxon>
    </lineage>
</organism>
<accession>A0ABT1WP26</accession>
<dbReference type="PANTHER" id="PTHR11098:SF1">
    <property type="entry name" value="NICOTINATE PHOSPHORIBOSYLTRANSFERASE"/>
    <property type="match status" value="1"/>
</dbReference>
<feature type="domain" description="Nicotinate/nicotinamide phosphoribosyltransferase" evidence="10">
    <location>
        <begin position="159"/>
        <end position="338"/>
    </location>
</feature>
<name>A0ABT1WP26_9LACT</name>
<dbReference type="NCBIfam" id="NF009131">
    <property type="entry name" value="PRK12484.1"/>
    <property type="match status" value="1"/>
</dbReference>
<keyword evidence="6 9" id="KW-0662">Pyridine nucleotide biosynthesis</keyword>
<evidence type="ECO:0000256" key="4">
    <source>
        <dbReference type="ARBA" id="ARBA00022553"/>
    </source>
</evidence>
<feature type="domain" description="Nicotinate phosphoribosyltransferase C-terminal" evidence="12">
    <location>
        <begin position="363"/>
        <end position="472"/>
    </location>
</feature>